<reference evidence="1" key="1">
    <citation type="submission" date="2023-03" db="EMBL/GenBank/DDBJ databases">
        <title>Massive genome expansion in bonnet fungi (Mycena s.s.) driven by repeated elements and novel gene families across ecological guilds.</title>
        <authorList>
            <consortium name="Lawrence Berkeley National Laboratory"/>
            <person name="Harder C.B."/>
            <person name="Miyauchi S."/>
            <person name="Viragh M."/>
            <person name="Kuo A."/>
            <person name="Thoen E."/>
            <person name="Andreopoulos B."/>
            <person name="Lu D."/>
            <person name="Skrede I."/>
            <person name="Drula E."/>
            <person name="Henrissat B."/>
            <person name="Morin E."/>
            <person name="Kohler A."/>
            <person name="Barry K."/>
            <person name="LaButti K."/>
            <person name="Morin E."/>
            <person name="Salamov A."/>
            <person name="Lipzen A."/>
            <person name="Mereny Z."/>
            <person name="Hegedus B."/>
            <person name="Baldrian P."/>
            <person name="Stursova M."/>
            <person name="Weitz H."/>
            <person name="Taylor A."/>
            <person name="Grigoriev I.V."/>
            <person name="Nagy L.G."/>
            <person name="Martin F."/>
            <person name="Kauserud H."/>
        </authorList>
    </citation>
    <scope>NUCLEOTIDE SEQUENCE</scope>
    <source>
        <strain evidence="1">CBHHK182m</strain>
    </source>
</reference>
<keyword evidence="2" id="KW-1185">Reference proteome</keyword>
<dbReference type="Gene3D" id="2.80.10.50">
    <property type="match status" value="1"/>
</dbReference>
<dbReference type="EMBL" id="JARKIB010000057">
    <property type="protein sequence ID" value="KAJ7752886.1"/>
    <property type="molecule type" value="Genomic_DNA"/>
</dbReference>
<protein>
    <submittedName>
        <fullName evidence="1">Uncharacterized protein</fullName>
    </submittedName>
</protein>
<accession>A0AAD7IXZ9</accession>
<organism evidence="1 2">
    <name type="scientific">Mycena metata</name>
    <dbReference type="NCBI Taxonomy" id="1033252"/>
    <lineage>
        <taxon>Eukaryota</taxon>
        <taxon>Fungi</taxon>
        <taxon>Dikarya</taxon>
        <taxon>Basidiomycota</taxon>
        <taxon>Agaricomycotina</taxon>
        <taxon>Agaricomycetes</taxon>
        <taxon>Agaricomycetidae</taxon>
        <taxon>Agaricales</taxon>
        <taxon>Marasmiineae</taxon>
        <taxon>Mycenaceae</taxon>
        <taxon>Mycena</taxon>
    </lineage>
</organism>
<dbReference type="SUPFAM" id="SSF50370">
    <property type="entry name" value="Ricin B-like lectins"/>
    <property type="match status" value="1"/>
</dbReference>
<dbReference type="AlphaFoldDB" id="A0AAD7IXZ9"/>
<evidence type="ECO:0000313" key="1">
    <source>
        <dbReference type="EMBL" id="KAJ7752886.1"/>
    </source>
</evidence>
<comment type="caution">
    <text evidence="1">The sequence shown here is derived from an EMBL/GenBank/DDBJ whole genome shotgun (WGS) entry which is preliminary data.</text>
</comment>
<dbReference type="Proteomes" id="UP001215598">
    <property type="component" value="Unassembled WGS sequence"/>
</dbReference>
<dbReference type="InterPro" id="IPR035992">
    <property type="entry name" value="Ricin_B-like_lectins"/>
</dbReference>
<name>A0AAD7IXZ9_9AGAR</name>
<proteinExistence type="predicted"/>
<evidence type="ECO:0000313" key="2">
    <source>
        <dbReference type="Proteomes" id="UP001215598"/>
    </source>
</evidence>
<gene>
    <name evidence="1" type="ORF">B0H16DRAFT_780877</name>
</gene>
<sequence length="151" mass="15697">MAAPACAILGAFTLVDFQGHVLDVANAVNPVISQTRNPTATTNQQWELATVNNGHAVLASGLSGPQGEVVLGWDTTFNLPNPTFMQALVGPGTDIAFELECVNSTSANFIDGATGLALTAWAAGSGSTISPVTFEFFTGRAQQVWTLEALD</sequence>